<evidence type="ECO:0000313" key="2">
    <source>
        <dbReference type="Proteomes" id="UP000182888"/>
    </source>
</evidence>
<sequence length="80" mass="8633">MQRRLRRAGGGLSFRADFPLRRHTRAVAAGAADPTATGKPWSHRPGQLTAAGTASGDHFPTISSTRLAMLRRSNEFTCVV</sequence>
<protein>
    <submittedName>
        <fullName evidence="1">Uncharacterized protein</fullName>
    </submittedName>
</protein>
<reference evidence="2" key="1">
    <citation type="submission" date="2014-08" db="EMBL/GenBank/DDBJ databases">
        <authorList>
            <person name="Edwards T."/>
        </authorList>
    </citation>
    <scope>NUCLEOTIDE SEQUENCE [LARGE SCALE GENOMIC DNA]</scope>
</reference>
<name>A0A0K2VZA5_MESPL</name>
<dbReference type="Proteomes" id="UP000182888">
    <property type="component" value="Unassembled WGS sequence"/>
</dbReference>
<evidence type="ECO:0000313" key="1">
    <source>
        <dbReference type="EMBL" id="CDX57318.1"/>
    </source>
</evidence>
<dbReference type="AlphaFoldDB" id="A0A0K2VZA5"/>
<proteinExistence type="predicted"/>
<gene>
    <name evidence="1" type="ORF">MPL1032_210055</name>
</gene>
<accession>A0A0K2VZA5</accession>
<dbReference type="EMBL" id="CCND01000014">
    <property type="protein sequence ID" value="CDX57318.1"/>
    <property type="molecule type" value="Genomic_DNA"/>
</dbReference>
<organism evidence="1 2">
    <name type="scientific">Mesorhizobium plurifarium</name>
    <dbReference type="NCBI Taxonomy" id="69974"/>
    <lineage>
        <taxon>Bacteria</taxon>
        <taxon>Pseudomonadati</taxon>
        <taxon>Pseudomonadota</taxon>
        <taxon>Alphaproteobacteria</taxon>
        <taxon>Hyphomicrobiales</taxon>
        <taxon>Phyllobacteriaceae</taxon>
        <taxon>Mesorhizobium</taxon>
    </lineage>
</organism>